<organism evidence="2 3">
    <name type="scientific">Vairimorpha ceranae</name>
    <dbReference type="NCBI Taxonomy" id="40302"/>
    <lineage>
        <taxon>Eukaryota</taxon>
        <taxon>Fungi</taxon>
        <taxon>Fungi incertae sedis</taxon>
        <taxon>Microsporidia</taxon>
        <taxon>Nosematidae</taxon>
        <taxon>Vairimorpha</taxon>
    </lineage>
</organism>
<dbReference type="OMA" id="LKADIMH"/>
<dbReference type="Proteomes" id="UP000034350">
    <property type="component" value="Unassembled WGS sequence"/>
</dbReference>
<dbReference type="GO" id="GO:0006281">
    <property type="term" value="P:DNA repair"/>
    <property type="evidence" value="ECO:0007669"/>
    <property type="project" value="TreeGrafter"/>
</dbReference>
<dbReference type="SUPFAM" id="SSF52540">
    <property type="entry name" value="P-loop containing nucleoside triphosphate hydrolases"/>
    <property type="match status" value="1"/>
</dbReference>
<proteinExistence type="predicted"/>
<reference evidence="2 3" key="1">
    <citation type="journal article" date="2015" name="Environ. Microbiol.">
        <title>Genome analyses suggest the presence of polyploidy and recent human-driven expansions in eight global populations of the honeybee pathogen Nosema ceranae.</title>
        <authorList>
            <person name="Pelin A."/>
            <person name="Selman M."/>
            <person name="Aris-Brosou S."/>
            <person name="Farinelli L."/>
            <person name="Corradi N."/>
        </authorList>
    </citation>
    <scope>NUCLEOTIDE SEQUENCE [LARGE SCALE GENOMIC DNA]</scope>
    <source>
        <strain evidence="2 3">PA08 1199</strain>
    </source>
</reference>
<dbReference type="GO" id="GO:0005663">
    <property type="term" value="C:DNA replication factor C complex"/>
    <property type="evidence" value="ECO:0007669"/>
    <property type="project" value="TreeGrafter"/>
</dbReference>
<dbReference type="EMBL" id="JPQZ01000007">
    <property type="protein sequence ID" value="KKO76071.1"/>
    <property type="molecule type" value="Genomic_DNA"/>
</dbReference>
<dbReference type="GO" id="GO:0003689">
    <property type="term" value="F:DNA clamp loader activity"/>
    <property type="evidence" value="ECO:0007669"/>
    <property type="project" value="TreeGrafter"/>
</dbReference>
<comment type="caution">
    <text evidence="2">The sequence shown here is derived from an EMBL/GenBank/DDBJ whole genome shotgun (WGS) entry which is preliminary data.</text>
</comment>
<evidence type="ECO:0000256" key="1">
    <source>
        <dbReference type="ARBA" id="ARBA00022705"/>
    </source>
</evidence>
<dbReference type="Pfam" id="PF22534">
    <property type="entry name" value="RFC_C"/>
    <property type="match status" value="1"/>
</dbReference>
<dbReference type="GO" id="GO:0031391">
    <property type="term" value="C:Elg1 RFC-like complex"/>
    <property type="evidence" value="ECO:0007669"/>
    <property type="project" value="UniProtKB-ARBA"/>
</dbReference>
<gene>
    <name evidence="2" type="ORF">AAJ76_700045349</name>
</gene>
<dbReference type="Pfam" id="PF21960">
    <property type="entry name" value="RCF1-5-like_lid"/>
    <property type="match status" value="1"/>
</dbReference>
<dbReference type="InterPro" id="IPR008921">
    <property type="entry name" value="DNA_pol3_clamp-load_cplx_C"/>
</dbReference>
<dbReference type="Gene3D" id="3.40.50.300">
    <property type="entry name" value="P-loop containing nucleotide triphosphate hydrolases"/>
    <property type="match status" value="1"/>
</dbReference>
<name>A0A0F9WFG5_9MICR</name>
<dbReference type="VEuPathDB" id="MicrosporidiaDB:NCER_101227"/>
<dbReference type="GO" id="GO:0006271">
    <property type="term" value="P:DNA strand elongation involved in DNA replication"/>
    <property type="evidence" value="ECO:0007669"/>
    <property type="project" value="UniProtKB-ARBA"/>
</dbReference>
<dbReference type="GeneID" id="36321239"/>
<dbReference type="VEuPathDB" id="MicrosporidiaDB:AAJ76_700045349"/>
<keyword evidence="3" id="KW-1185">Reference proteome</keyword>
<dbReference type="Pfam" id="PF13177">
    <property type="entry name" value="DNA_pol3_delta2"/>
    <property type="match status" value="1"/>
</dbReference>
<dbReference type="GO" id="GO:0005634">
    <property type="term" value="C:nucleus"/>
    <property type="evidence" value="ECO:0007669"/>
    <property type="project" value="TreeGrafter"/>
</dbReference>
<accession>A0A0F9WFG5</accession>
<dbReference type="Gene3D" id="1.20.272.10">
    <property type="match status" value="1"/>
</dbReference>
<dbReference type="PANTHER" id="PTHR11669:SF1">
    <property type="entry name" value="REPLICATION FACTOR C SUBUNIT 3"/>
    <property type="match status" value="1"/>
</dbReference>
<dbReference type="OrthoDB" id="761538at2759"/>
<evidence type="ECO:0000313" key="3">
    <source>
        <dbReference type="Proteomes" id="UP000034350"/>
    </source>
</evidence>
<dbReference type="InterPro" id="IPR050238">
    <property type="entry name" value="DNA_Rep/Repair_Clamp_Loader"/>
</dbReference>
<dbReference type="GO" id="GO:0003677">
    <property type="term" value="F:DNA binding"/>
    <property type="evidence" value="ECO:0007669"/>
    <property type="project" value="InterPro"/>
</dbReference>
<sequence length="352" mass="40880">MLWLEKYKPRDFNSMTDHTEIISILQKYNIHNIPHLIFHGKSGSGKKLIAYNLIKHLFGQISVPNVRTSEVKAGSRMIEVNFLEANEFIEISPSDYNFQDKVIIQSIIKEMAQSRPVMSFFSTKKTPSIKFVIISAAHDLSHEAQAALRRTIEVYSECFRIILICSQLSKIIEPIRSRCVFVRIRGFKPQEIKNHIKNIVTAENININEQNIEQIIKISDGNMRRALGLLEILYLKHSEEVNKRLKLDLNHVKLEWEVVMDEISALVRRSHKTETIIEVRKKLYVLINSCITAHCILMELYKRFVIKESEITRMKIVDLALIYEERLRQGTKGIYHIEAFIIGCVCAFSKLL</sequence>
<dbReference type="PANTHER" id="PTHR11669">
    <property type="entry name" value="REPLICATION FACTOR C / DNA POLYMERASE III GAMMA-TAU SUBUNIT"/>
    <property type="match status" value="1"/>
</dbReference>
<evidence type="ECO:0000313" key="2">
    <source>
        <dbReference type="EMBL" id="KKO76071.1"/>
    </source>
</evidence>
<dbReference type="VEuPathDB" id="MicrosporidiaDB:G9O61_00g005370"/>
<keyword evidence="1" id="KW-0235">DNA replication</keyword>
<dbReference type="Gene3D" id="1.10.8.60">
    <property type="match status" value="1"/>
</dbReference>
<protein>
    <submittedName>
        <fullName evidence="2">Dna replication factor c small subunit</fullName>
    </submittedName>
</protein>
<dbReference type="SUPFAM" id="SSF48019">
    <property type="entry name" value="post-AAA+ oligomerization domain-like"/>
    <property type="match status" value="1"/>
</dbReference>
<dbReference type="InterPro" id="IPR027417">
    <property type="entry name" value="P-loop_NTPase"/>
</dbReference>
<dbReference type="AlphaFoldDB" id="A0A0F9WFG5"/>
<dbReference type="RefSeq" id="XP_024331813.1">
    <property type="nucleotide sequence ID" value="XM_024476286.1"/>
</dbReference>